<feature type="transmembrane region" description="Helical" evidence="6">
    <location>
        <begin position="166"/>
        <end position="182"/>
    </location>
</feature>
<dbReference type="EMBL" id="CP011125">
    <property type="protein sequence ID" value="AKF09352.1"/>
    <property type="molecule type" value="Genomic_DNA"/>
</dbReference>
<accession>A0A0F6W7M8</accession>
<organism evidence="8 9">
    <name type="scientific">Sandaracinus amylolyticus</name>
    <dbReference type="NCBI Taxonomy" id="927083"/>
    <lineage>
        <taxon>Bacteria</taxon>
        <taxon>Pseudomonadati</taxon>
        <taxon>Myxococcota</taxon>
        <taxon>Polyangia</taxon>
        <taxon>Polyangiales</taxon>
        <taxon>Sandaracinaceae</taxon>
        <taxon>Sandaracinus</taxon>
    </lineage>
</organism>
<proteinExistence type="inferred from homology"/>
<evidence type="ECO:0000256" key="2">
    <source>
        <dbReference type="ARBA" id="ARBA00007362"/>
    </source>
</evidence>
<feature type="transmembrane region" description="Helical" evidence="6">
    <location>
        <begin position="194"/>
        <end position="217"/>
    </location>
</feature>
<feature type="transmembrane region" description="Helical" evidence="6">
    <location>
        <begin position="52"/>
        <end position="70"/>
    </location>
</feature>
<feature type="transmembrane region" description="Helical" evidence="6">
    <location>
        <begin position="257"/>
        <end position="276"/>
    </location>
</feature>
<dbReference type="InterPro" id="IPR037185">
    <property type="entry name" value="EmrE-like"/>
</dbReference>
<keyword evidence="3 6" id="KW-0812">Transmembrane</keyword>
<evidence type="ECO:0000256" key="6">
    <source>
        <dbReference type="SAM" id="Phobius"/>
    </source>
</evidence>
<dbReference type="InterPro" id="IPR050638">
    <property type="entry name" value="AA-Vitamin_Transporters"/>
</dbReference>
<evidence type="ECO:0000256" key="4">
    <source>
        <dbReference type="ARBA" id="ARBA00022989"/>
    </source>
</evidence>
<evidence type="ECO:0000313" key="8">
    <source>
        <dbReference type="EMBL" id="AKF09352.1"/>
    </source>
</evidence>
<keyword evidence="5 6" id="KW-0472">Membrane</keyword>
<feature type="transmembrane region" description="Helical" evidence="6">
    <location>
        <begin position="229"/>
        <end position="250"/>
    </location>
</feature>
<sequence>MTSRMSSSTTLPLVAARPSLDPRLVGALATIYLIWGSTYLAMRVAVESLPPFGQAGLRFVVAGTVLLAIARWRGEAWPRARTWLVALPIGALLFGAGNGLVAAAERTVPSGIAAVVCATTPLIAAGAGALSGERPTRAELGGMMLGLAAVIVLALGSPLGGAGLDGVLIVLAPIGFALGSLWSRAEGRARPGTALGATATQMMLGGATLLAVSALVGEPVPHEIPLRAAVAWLHLVVLGSLVAFTAYAWLLRHARPAVAMSYAYVNPIVAVVLGAVLAGEAISWATAIAGAAIAGGVMWAIRGSVRG</sequence>
<evidence type="ECO:0000259" key="7">
    <source>
        <dbReference type="Pfam" id="PF00892"/>
    </source>
</evidence>
<dbReference type="STRING" id="927083.DB32_006501"/>
<dbReference type="InterPro" id="IPR000620">
    <property type="entry name" value="EamA_dom"/>
</dbReference>
<feature type="transmembrane region" description="Helical" evidence="6">
    <location>
        <begin position="282"/>
        <end position="301"/>
    </location>
</feature>
<evidence type="ECO:0000256" key="5">
    <source>
        <dbReference type="ARBA" id="ARBA00023136"/>
    </source>
</evidence>
<evidence type="ECO:0000256" key="3">
    <source>
        <dbReference type="ARBA" id="ARBA00022692"/>
    </source>
</evidence>
<feature type="domain" description="EamA" evidence="7">
    <location>
        <begin position="168"/>
        <end position="300"/>
    </location>
</feature>
<dbReference type="Proteomes" id="UP000034883">
    <property type="component" value="Chromosome"/>
</dbReference>
<feature type="transmembrane region" description="Helical" evidence="6">
    <location>
        <begin position="82"/>
        <end position="104"/>
    </location>
</feature>
<keyword evidence="9" id="KW-1185">Reference proteome</keyword>
<dbReference type="PANTHER" id="PTHR32322:SF2">
    <property type="entry name" value="EAMA DOMAIN-CONTAINING PROTEIN"/>
    <property type="match status" value="1"/>
</dbReference>
<dbReference type="SUPFAM" id="SSF103481">
    <property type="entry name" value="Multidrug resistance efflux transporter EmrE"/>
    <property type="match status" value="2"/>
</dbReference>
<dbReference type="GO" id="GO:0016020">
    <property type="term" value="C:membrane"/>
    <property type="evidence" value="ECO:0007669"/>
    <property type="project" value="UniProtKB-SubCell"/>
</dbReference>
<reference evidence="8 9" key="1">
    <citation type="submission" date="2015-03" db="EMBL/GenBank/DDBJ databases">
        <title>Genome assembly of Sandaracinus amylolyticus DSM 53668.</title>
        <authorList>
            <person name="Sharma G."/>
            <person name="Subramanian S."/>
        </authorList>
    </citation>
    <scope>NUCLEOTIDE SEQUENCE [LARGE SCALE GENOMIC DNA]</scope>
    <source>
        <strain evidence="8 9">DSM 53668</strain>
    </source>
</reference>
<comment type="subcellular location">
    <subcellularLocation>
        <location evidence="1">Membrane</location>
        <topology evidence="1">Multi-pass membrane protein</topology>
    </subcellularLocation>
</comment>
<evidence type="ECO:0000313" key="9">
    <source>
        <dbReference type="Proteomes" id="UP000034883"/>
    </source>
</evidence>
<keyword evidence="4 6" id="KW-1133">Transmembrane helix</keyword>
<gene>
    <name evidence="8" type="ORF">DB32_006501</name>
</gene>
<dbReference type="Pfam" id="PF00892">
    <property type="entry name" value="EamA"/>
    <property type="match status" value="2"/>
</dbReference>
<evidence type="ECO:0000256" key="1">
    <source>
        <dbReference type="ARBA" id="ARBA00004141"/>
    </source>
</evidence>
<dbReference type="AlphaFoldDB" id="A0A0F6W7M8"/>
<dbReference type="KEGG" id="samy:DB32_006501"/>
<protein>
    <submittedName>
        <fullName evidence="8">Permease of the drug/metabolite transporter (DMT) superfamily</fullName>
    </submittedName>
</protein>
<dbReference type="PANTHER" id="PTHR32322">
    <property type="entry name" value="INNER MEMBRANE TRANSPORTER"/>
    <property type="match status" value="1"/>
</dbReference>
<comment type="similarity">
    <text evidence="2">Belongs to the EamA transporter family.</text>
</comment>
<feature type="domain" description="EamA" evidence="7">
    <location>
        <begin position="30"/>
        <end position="153"/>
    </location>
</feature>
<feature type="transmembrane region" description="Helical" evidence="6">
    <location>
        <begin position="142"/>
        <end position="160"/>
    </location>
</feature>
<feature type="transmembrane region" description="Helical" evidence="6">
    <location>
        <begin position="110"/>
        <end position="130"/>
    </location>
</feature>
<name>A0A0F6W7M8_9BACT</name>
<feature type="transmembrane region" description="Helical" evidence="6">
    <location>
        <begin position="24"/>
        <end position="46"/>
    </location>
</feature>